<dbReference type="AlphaFoldDB" id="A0A2S8FYP4"/>
<gene>
    <name evidence="1" type="ORF">C5Y96_07430</name>
</gene>
<organism evidence="1 2">
    <name type="scientific">Blastopirellula marina</name>
    <dbReference type="NCBI Taxonomy" id="124"/>
    <lineage>
        <taxon>Bacteria</taxon>
        <taxon>Pseudomonadati</taxon>
        <taxon>Planctomycetota</taxon>
        <taxon>Planctomycetia</taxon>
        <taxon>Pirellulales</taxon>
        <taxon>Pirellulaceae</taxon>
        <taxon>Blastopirellula</taxon>
    </lineage>
</organism>
<dbReference type="RefSeq" id="WP_105351511.1">
    <property type="nucleotide sequence ID" value="NZ_PUIA01000017.1"/>
</dbReference>
<reference evidence="1 2" key="1">
    <citation type="submission" date="2018-02" db="EMBL/GenBank/DDBJ databases">
        <title>Comparative genomes isolates from brazilian mangrove.</title>
        <authorList>
            <person name="Araujo J.E."/>
            <person name="Taketani R.G."/>
            <person name="Silva M.C.P."/>
            <person name="Loureco M.V."/>
            <person name="Andreote F.D."/>
        </authorList>
    </citation>
    <scope>NUCLEOTIDE SEQUENCE [LARGE SCALE GENOMIC DNA]</scope>
    <source>
        <strain evidence="1 2">HEX-2 MGV</strain>
    </source>
</reference>
<evidence type="ECO:0000313" key="1">
    <source>
        <dbReference type="EMBL" id="PQO36984.1"/>
    </source>
</evidence>
<dbReference type="Proteomes" id="UP000240009">
    <property type="component" value="Unassembled WGS sequence"/>
</dbReference>
<protein>
    <submittedName>
        <fullName evidence="1">Uncharacterized protein</fullName>
    </submittedName>
</protein>
<comment type="caution">
    <text evidence="1">The sequence shown here is derived from an EMBL/GenBank/DDBJ whole genome shotgun (WGS) entry which is preliminary data.</text>
</comment>
<dbReference type="EMBL" id="PUIA01000017">
    <property type="protein sequence ID" value="PQO36984.1"/>
    <property type="molecule type" value="Genomic_DNA"/>
</dbReference>
<name>A0A2S8FYP4_9BACT</name>
<evidence type="ECO:0000313" key="2">
    <source>
        <dbReference type="Proteomes" id="UP000240009"/>
    </source>
</evidence>
<accession>A0A2S8FYP4</accession>
<proteinExistence type="predicted"/>
<sequence>MQIVREIEIYDTAGYGESMKDRFFSALQKEMLNVKTPQEQARLEVWLNYLKDPSTLPDKYTMFLESYRGPF</sequence>